<dbReference type="InterPro" id="IPR000531">
    <property type="entry name" value="Beta-barrel_TonB"/>
</dbReference>
<dbReference type="Pfam" id="PF07715">
    <property type="entry name" value="Plug"/>
    <property type="match status" value="1"/>
</dbReference>
<dbReference type="GO" id="GO:0009279">
    <property type="term" value="C:cell outer membrane"/>
    <property type="evidence" value="ECO:0007669"/>
    <property type="project" value="UniProtKB-SubCell"/>
</dbReference>
<feature type="domain" description="TonB-dependent receptor-like beta-barrel" evidence="14">
    <location>
        <begin position="275"/>
        <end position="691"/>
    </location>
</feature>
<evidence type="ECO:0000256" key="4">
    <source>
        <dbReference type="ARBA" id="ARBA00022452"/>
    </source>
</evidence>
<dbReference type="GeneID" id="76461545"/>
<dbReference type="CDD" id="cd01347">
    <property type="entry name" value="ligand_gated_channel"/>
    <property type="match status" value="1"/>
</dbReference>
<protein>
    <submittedName>
        <fullName evidence="16">TonB-dependent hemoglobin/transferrin/lactoferrin family receptor</fullName>
    </submittedName>
</protein>
<evidence type="ECO:0000259" key="14">
    <source>
        <dbReference type="Pfam" id="PF00593"/>
    </source>
</evidence>
<dbReference type="InterPro" id="IPR012910">
    <property type="entry name" value="Plug_dom"/>
</dbReference>
<keyword evidence="10 11" id="KW-0998">Cell outer membrane</keyword>
<evidence type="ECO:0000256" key="9">
    <source>
        <dbReference type="ARBA" id="ARBA00023170"/>
    </source>
</evidence>
<dbReference type="Proteomes" id="UP000000374">
    <property type="component" value="Chromosome"/>
</dbReference>
<keyword evidence="6 13" id="KW-0732">Signal</keyword>
<evidence type="ECO:0000256" key="12">
    <source>
        <dbReference type="RuleBase" id="RU003357"/>
    </source>
</evidence>
<evidence type="ECO:0000256" key="6">
    <source>
        <dbReference type="ARBA" id="ARBA00022729"/>
    </source>
</evidence>
<dbReference type="PROSITE" id="PS52016">
    <property type="entry name" value="TONB_DEPENDENT_REC_3"/>
    <property type="match status" value="1"/>
</dbReference>
<dbReference type="Gene3D" id="2.170.130.10">
    <property type="entry name" value="TonB-dependent receptor, plug domain"/>
    <property type="match status" value="1"/>
</dbReference>
<evidence type="ECO:0000256" key="13">
    <source>
        <dbReference type="SAM" id="SignalP"/>
    </source>
</evidence>
<dbReference type="Gene3D" id="2.40.170.20">
    <property type="entry name" value="TonB-dependent receptor, beta-barrel domain"/>
    <property type="match status" value="1"/>
</dbReference>
<evidence type="ECO:0000256" key="3">
    <source>
        <dbReference type="ARBA" id="ARBA00022448"/>
    </source>
</evidence>
<dbReference type="SUPFAM" id="SSF56935">
    <property type="entry name" value="Porins"/>
    <property type="match status" value="1"/>
</dbReference>
<dbReference type="InterPro" id="IPR036942">
    <property type="entry name" value="Beta-barrel_TonB_sf"/>
</dbReference>
<evidence type="ECO:0000256" key="8">
    <source>
        <dbReference type="ARBA" id="ARBA00023136"/>
    </source>
</evidence>
<keyword evidence="7 12" id="KW-0798">TonB box</keyword>
<dbReference type="GO" id="GO:0015232">
    <property type="term" value="F:heme transmembrane transporter activity"/>
    <property type="evidence" value="ECO:0007669"/>
    <property type="project" value="InterPro"/>
</dbReference>
<organism evidence="16 17">
    <name type="scientific">Verminephrobacter eiseniae (strain EF01-2)</name>
    <dbReference type="NCBI Taxonomy" id="391735"/>
    <lineage>
        <taxon>Bacteria</taxon>
        <taxon>Pseudomonadati</taxon>
        <taxon>Pseudomonadota</taxon>
        <taxon>Betaproteobacteria</taxon>
        <taxon>Burkholderiales</taxon>
        <taxon>Comamonadaceae</taxon>
        <taxon>Verminephrobacter</taxon>
    </lineage>
</organism>
<reference evidence="17" key="1">
    <citation type="submission" date="2006-12" db="EMBL/GenBank/DDBJ databases">
        <title>Complete sequence of chromosome 1 of Verminephrobacter eiseniae EF01-2.</title>
        <authorList>
            <person name="Copeland A."/>
            <person name="Lucas S."/>
            <person name="Lapidus A."/>
            <person name="Barry K."/>
            <person name="Detter J.C."/>
            <person name="Glavina del Rio T."/>
            <person name="Dalin E."/>
            <person name="Tice H."/>
            <person name="Pitluck S."/>
            <person name="Chertkov O."/>
            <person name="Brettin T."/>
            <person name="Bruce D."/>
            <person name="Han C."/>
            <person name="Tapia R."/>
            <person name="Gilna P."/>
            <person name="Schmutz J."/>
            <person name="Larimer F."/>
            <person name="Land M."/>
            <person name="Hauser L."/>
            <person name="Kyrpides N."/>
            <person name="Kim E."/>
            <person name="Stahl D."/>
            <person name="Richardson P."/>
        </authorList>
    </citation>
    <scope>NUCLEOTIDE SEQUENCE [LARGE SCALE GENOMIC DNA]</scope>
    <source>
        <strain evidence="17">EF01-2</strain>
    </source>
</reference>
<keyword evidence="8 11" id="KW-0472">Membrane</keyword>
<comment type="similarity">
    <text evidence="2 11 12">Belongs to the TonB-dependent receptor family.</text>
</comment>
<evidence type="ECO:0000256" key="7">
    <source>
        <dbReference type="ARBA" id="ARBA00023077"/>
    </source>
</evidence>
<dbReference type="KEGG" id="vei:Veis_3082"/>
<evidence type="ECO:0000256" key="10">
    <source>
        <dbReference type="ARBA" id="ARBA00023237"/>
    </source>
</evidence>
<evidence type="ECO:0000313" key="16">
    <source>
        <dbReference type="EMBL" id="ABM58815.1"/>
    </source>
</evidence>
<evidence type="ECO:0000256" key="5">
    <source>
        <dbReference type="ARBA" id="ARBA00022692"/>
    </source>
</evidence>
<feature type="chain" id="PRO_5002639935" evidence="13">
    <location>
        <begin position="25"/>
        <end position="730"/>
    </location>
</feature>
<dbReference type="GO" id="GO:0015344">
    <property type="term" value="F:siderophore uptake transmembrane transporter activity"/>
    <property type="evidence" value="ECO:0007669"/>
    <property type="project" value="TreeGrafter"/>
</dbReference>
<proteinExistence type="inferred from homology"/>
<comment type="subcellular location">
    <subcellularLocation>
        <location evidence="1 11">Cell outer membrane</location>
        <topology evidence="1 11">Multi-pass membrane protein</topology>
    </subcellularLocation>
</comment>
<dbReference type="NCBIfam" id="TIGR01785">
    <property type="entry name" value="TonB-hemin"/>
    <property type="match status" value="1"/>
</dbReference>
<dbReference type="AlphaFoldDB" id="A1WMF8"/>
<keyword evidence="17" id="KW-1185">Reference proteome</keyword>
<keyword evidence="9 16" id="KW-0675">Receptor</keyword>
<dbReference type="eggNOG" id="COG4771">
    <property type="taxonomic scope" value="Bacteria"/>
</dbReference>
<evidence type="ECO:0000313" key="17">
    <source>
        <dbReference type="Proteomes" id="UP000000374"/>
    </source>
</evidence>
<feature type="domain" description="TonB-dependent receptor plug" evidence="15">
    <location>
        <begin position="52"/>
        <end position="171"/>
    </location>
</feature>
<evidence type="ECO:0000256" key="11">
    <source>
        <dbReference type="PROSITE-ProRule" id="PRU01360"/>
    </source>
</evidence>
<dbReference type="OrthoDB" id="9764669at2"/>
<dbReference type="STRING" id="391735.Veis_3082"/>
<evidence type="ECO:0000256" key="2">
    <source>
        <dbReference type="ARBA" id="ARBA00009810"/>
    </source>
</evidence>
<feature type="signal peptide" evidence="13">
    <location>
        <begin position="1"/>
        <end position="24"/>
    </location>
</feature>
<dbReference type="PANTHER" id="PTHR30069:SF29">
    <property type="entry name" value="HEMOGLOBIN AND HEMOGLOBIN-HAPTOGLOBIN-BINDING PROTEIN 1-RELATED"/>
    <property type="match status" value="1"/>
</dbReference>
<dbReference type="PANTHER" id="PTHR30069">
    <property type="entry name" value="TONB-DEPENDENT OUTER MEMBRANE RECEPTOR"/>
    <property type="match status" value="1"/>
</dbReference>
<dbReference type="GO" id="GO:0044718">
    <property type="term" value="P:siderophore transmembrane transport"/>
    <property type="evidence" value="ECO:0007669"/>
    <property type="project" value="TreeGrafter"/>
</dbReference>
<sequence length="730" mass="78823">MPSKTKTALALSVVWAMAPSMASAQQAADTDGSVARLDEVTVSSTRIERRVDQVPNTVTVTPAATMEQAGARDIKDALRDELDVTVRAAPARFTAAGSATGRAGNEGIHIRGLGGNQVLMMVDGIRVPNSFSFGSFATGRGDFLDVNGIKTVEVLRGPASTQFGSDGLAGAVSFRTLDPDDLLKPGQSIGGFARSSYASVDRSWSNTLGVAGTHGRWQGMLLGSYRQGHAVGNQGENGAQNVNRTTPNPVDYSNPYLLGKALLTVDPTQQIGLTFETQKRTQNTEVYSARAVPPLTSTSTLDLDARDRIHRDRFSLEHQFNDPGSPWVQRAQTRVYWQDAKVNQFATEDRNTAPDRTRNNTYGTKIAGFSTLLESNLSGFLNQRLTYGVDWSQAGITGVRDGTVAPFGETFPTKPFPDTRHTLVGAFVQSDIEAGKFSVIPGLRFDHYRLSPSSAGYTGGTAVALSGQAVTPRLGAVWQLAPSFAPYGQFAKGFRAPTPDQVNNGFTNLASGYTSIGNDHLTAEHADSIELGFRGRMENVRYSVAAFDNRYKNFISQKAVGGTGTPADPTVFQYINLANAHIRGVEARTQWPMGRLWKANAGIAYSKGESEVAGVKAPLDTIEPLKAVFGVRYDDAIWGARANLVYSAGKQSRRISTTTAQFAPPSHTVLHLGFHWKPARNLSVNANLNNVFDTKYWRWSDVSGLASGSTVKDAYTAPGRNAQLSVRYDF</sequence>
<keyword evidence="4 11" id="KW-1134">Transmembrane beta strand</keyword>
<evidence type="ECO:0000259" key="15">
    <source>
        <dbReference type="Pfam" id="PF07715"/>
    </source>
</evidence>
<dbReference type="EMBL" id="CP000542">
    <property type="protein sequence ID" value="ABM58815.1"/>
    <property type="molecule type" value="Genomic_DNA"/>
</dbReference>
<dbReference type="InterPro" id="IPR037066">
    <property type="entry name" value="Plug_dom_sf"/>
</dbReference>
<keyword evidence="3 11" id="KW-0813">Transport</keyword>
<dbReference type="InterPro" id="IPR011276">
    <property type="entry name" value="TonB_haem/Hb_rcpt"/>
</dbReference>
<dbReference type="NCBIfam" id="TIGR01786">
    <property type="entry name" value="TonB-hemlactrns"/>
    <property type="match status" value="1"/>
</dbReference>
<keyword evidence="5 11" id="KW-0812">Transmembrane</keyword>
<accession>A1WMF8</accession>
<dbReference type="InterPro" id="IPR010949">
    <property type="entry name" value="TonB_Hb/transfer/lactofer_rcpt"/>
</dbReference>
<dbReference type="RefSeq" id="WP_011810810.1">
    <property type="nucleotide sequence ID" value="NC_008786.1"/>
</dbReference>
<evidence type="ECO:0000256" key="1">
    <source>
        <dbReference type="ARBA" id="ARBA00004571"/>
    </source>
</evidence>
<gene>
    <name evidence="16" type="ordered locus">Veis_3082</name>
</gene>
<name>A1WMF8_VEREI</name>
<dbReference type="HOGENOM" id="CLU_008287_19_0_4"/>
<dbReference type="InterPro" id="IPR039426">
    <property type="entry name" value="TonB-dep_rcpt-like"/>
</dbReference>
<dbReference type="Pfam" id="PF00593">
    <property type="entry name" value="TonB_dep_Rec_b-barrel"/>
    <property type="match status" value="1"/>
</dbReference>